<evidence type="ECO:0000313" key="1">
    <source>
        <dbReference type="EMBL" id="PIS21819.1"/>
    </source>
</evidence>
<sequence>MTINEKVSVETTCDEKTKALTPTKIVWRNRDYPVEKIGMHHTLRRGRELIHVFSLIANGNFFQLEFGTEGLVWVLTQMDS</sequence>
<proteinExistence type="predicted"/>
<comment type="caution">
    <text evidence="1">The sequence shown here is derived from an EMBL/GenBank/DDBJ whole genome shotgun (WGS) entry which is preliminary data.</text>
</comment>
<gene>
    <name evidence="1" type="ORF">COT51_00680</name>
</gene>
<accession>A0A2H0XCC5</accession>
<reference evidence="2" key="1">
    <citation type="submission" date="2017-09" db="EMBL/GenBank/DDBJ databases">
        <title>Depth-based differentiation of microbial function through sediment-hosted aquifers and enrichment of novel symbionts in the deep terrestrial subsurface.</title>
        <authorList>
            <person name="Probst A.J."/>
            <person name="Ladd B."/>
            <person name="Jarett J.K."/>
            <person name="Geller-Mcgrath D.E."/>
            <person name="Sieber C.M.K."/>
            <person name="Emerson J.B."/>
            <person name="Anantharaman K."/>
            <person name="Thomas B.C."/>
            <person name="Malmstrom R."/>
            <person name="Stieglmeier M."/>
            <person name="Klingl A."/>
            <person name="Woyke T."/>
            <person name="Ryan C.M."/>
            <person name="Banfield J.F."/>
        </authorList>
    </citation>
    <scope>NUCLEOTIDE SEQUENCE [LARGE SCALE GENOMIC DNA]</scope>
</reference>
<name>A0A2H0XCC5_UNCKA</name>
<protein>
    <submittedName>
        <fullName evidence="1">Uncharacterized protein</fullName>
    </submittedName>
</protein>
<dbReference type="AlphaFoldDB" id="A0A2H0XCC5"/>
<organism evidence="1 2">
    <name type="scientific">candidate division WWE3 bacterium CG08_land_8_20_14_0_20_41_15</name>
    <dbReference type="NCBI Taxonomy" id="1975086"/>
    <lineage>
        <taxon>Bacteria</taxon>
        <taxon>Katanobacteria</taxon>
    </lineage>
</organism>
<evidence type="ECO:0000313" key="2">
    <source>
        <dbReference type="Proteomes" id="UP000231098"/>
    </source>
</evidence>
<dbReference type="Proteomes" id="UP000231098">
    <property type="component" value="Unassembled WGS sequence"/>
</dbReference>
<dbReference type="EMBL" id="PEYV01000013">
    <property type="protein sequence ID" value="PIS21819.1"/>
    <property type="molecule type" value="Genomic_DNA"/>
</dbReference>